<proteinExistence type="predicted"/>
<dbReference type="Proteomes" id="UP001362999">
    <property type="component" value="Unassembled WGS sequence"/>
</dbReference>
<protein>
    <submittedName>
        <fullName evidence="1">Uncharacterized protein</fullName>
    </submittedName>
</protein>
<reference evidence="1 2" key="1">
    <citation type="journal article" date="2024" name="J Genomics">
        <title>Draft genome sequencing and assembly of Favolaschia claudopus CIRM-BRFM 2984 isolated from oak limbs.</title>
        <authorList>
            <person name="Navarro D."/>
            <person name="Drula E."/>
            <person name="Chaduli D."/>
            <person name="Cazenave R."/>
            <person name="Ahrendt S."/>
            <person name="Wang J."/>
            <person name="Lipzen A."/>
            <person name="Daum C."/>
            <person name="Barry K."/>
            <person name="Grigoriev I.V."/>
            <person name="Favel A."/>
            <person name="Rosso M.N."/>
            <person name="Martin F."/>
        </authorList>
    </citation>
    <scope>NUCLEOTIDE SEQUENCE [LARGE SCALE GENOMIC DNA]</scope>
    <source>
        <strain evidence="1 2">CIRM-BRFM 2984</strain>
    </source>
</reference>
<accession>A0AAW0AGS3</accession>
<organism evidence="1 2">
    <name type="scientific">Favolaschia claudopus</name>
    <dbReference type="NCBI Taxonomy" id="2862362"/>
    <lineage>
        <taxon>Eukaryota</taxon>
        <taxon>Fungi</taxon>
        <taxon>Dikarya</taxon>
        <taxon>Basidiomycota</taxon>
        <taxon>Agaricomycotina</taxon>
        <taxon>Agaricomycetes</taxon>
        <taxon>Agaricomycetidae</taxon>
        <taxon>Agaricales</taxon>
        <taxon>Marasmiineae</taxon>
        <taxon>Mycenaceae</taxon>
        <taxon>Favolaschia</taxon>
    </lineage>
</organism>
<gene>
    <name evidence="1" type="ORF">R3P38DRAFT_3210721</name>
</gene>
<dbReference type="AlphaFoldDB" id="A0AAW0AGS3"/>
<sequence length="98" mass="11573">MSVDLDRGERFLRLMPEGQRQPVLPYWPHDTAHNDTADHSERGTIEDRRAAIHGYMAEGIAYARYFKDERPSSTAAAVQLINHYRRHIYFLYLLKRLE</sequence>
<evidence type="ECO:0000313" key="2">
    <source>
        <dbReference type="Proteomes" id="UP001362999"/>
    </source>
</evidence>
<evidence type="ECO:0000313" key="1">
    <source>
        <dbReference type="EMBL" id="KAK7008472.1"/>
    </source>
</evidence>
<dbReference type="EMBL" id="JAWWNJ010000067">
    <property type="protein sequence ID" value="KAK7008472.1"/>
    <property type="molecule type" value="Genomic_DNA"/>
</dbReference>
<name>A0AAW0AGS3_9AGAR</name>
<keyword evidence="2" id="KW-1185">Reference proteome</keyword>
<comment type="caution">
    <text evidence="1">The sequence shown here is derived from an EMBL/GenBank/DDBJ whole genome shotgun (WGS) entry which is preliminary data.</text>
</comment>